<gene>
    <name evidence="8" type="ORF">MVEN_01243500</name>
</gene>
<organism evidence="8 9">
    <name type="scientific">Mycena venus</name>
    <dbReference type="NCBI Taxonomy" id="2733690"/>
    <lineage>
        <taxon>Eukaryota</taxon>
        <taxon>Fungi</taxon>
        <taxon>Dikarya</taxon>
        <taxon>Basidiomycota</taxon>
        <taxon>Agaricomycotina</taxon>
        <taxon>Agaricomycetes</taxon>
        <taxon>Agaricomycetidae</taxon>
        <taxon>Agaricales</taxon>
        <taxon>Marasmiineae</taxon>
        <taxon>Mycenaceae</taxon>
        <taxon>Mycena</taxon>
    </lineage>
</organism>
<dbReference type="Gene3D" id="3.40.50.720">
    <property type="entry name" value="NAD(P)-binding Rossmann-like Domain"/>
    <property type="match status" value="1"/>
</dbReference>
<dbReference type="AlphaFoldDB" id="A0A8H6Y5G7"/>
<dbReference type="InterPro" id="IPR036291">
    <property type="entry name" value="NAD(P)-bd_dom_sf"/>
</dbReference>
<dbReference type="GO" id="GO:0006006">
    <property type="term" value="P:glucose metabolic process"/>
    <property type="evidence" value="ECO:0007669"/>
    <property type="project" value="UniProtKB-KW"/>
</dbReference>
<dbReference type="GO" id="GO:0005829">
    <property type="term" value="C:cytosol"/>
    <property type="evidence" value="ECO:0007669"/>
    <property type="project" value="TreeGrafter"/>
</dbReference>
<dbReference type="SUPFAM" id="SSF51735">
    <property type="entry name" value="NAD(P)-binding Rossmann-fold domains"/>
    <property type="match status" value="1"/>
</dbReference>
<evidence type="ECO:0000256" key="1">
    <source>
        <dbReference type="ARBA" id="ARBA00004937"/>
    </source>
</evidence>
<keyword evidence="6" id="KW-0119">Carbohydrate metabolism</keyword>
<feature type="domain" description="Glucose-6-phosphate dehydrogenase NAD-binding" evidence="7">
    <location>
        <begin position="8"/>
        <end position="82"/>
    </location>
</feature>
<keyword evidence="9" id="KW-1185">Reference proteome</keyword>
<dbReference type="PANTHER" id="PTHR23429:SF0">
    <property type="entry name" value="GLUCOSE-6-PHOSPHATE 1-DEHYDROGENASE"/>
    <property type="match status" value="1"/>
</dbReference>
<dbReference type="PANTHER" id="PTHR23429">
    <property type="entry name" value="GLUCOSE-6-PHOSPHATE 1-DEHYDROGENASE G6PD"/>
    <property type="match status" value="1"/>
</dbReference>
<reference evidence="8" key="1">
    <citation type="submission" date="2020-05" db="EMBL/GenBank/DDBJ databases">
        <title>Mycena genomes resolve the evolution of fungal bioluminescence.</title>
        <authorList>
            <person name="Tsai I.J."/>
        </authorList>
    </citation>
    <scope>NUCLEOTIDE SEQUENCE</scope>
    <source>
        <strain evidence="8">CCC161011</strain>
    </source>
</reference>
<protein>
    <recommendedName>
        <fullName evidence="2">glucose-6-phosphate dehydrogenase (NADP(+))</fullName>
        <ecNumber evidence="2">1.1.1.49</ecNumber>
    </recommendedName>
</protein>
<dbReference type="Proteomes" id="UP000620124">
    <property type="component" value="Unassembled WGS sequence"/>
</dbReference>
<evidence type="ECO:0000259" key="7">
    <source>
        <dbReference type="Pfam" id="PF00479"/>
    </source>
</evidence>
<evidence type="ECO:0000256" key="6">
    <source>
        <dbReference type="ARBA" id="ARBA00023277"/>
    </source>
</evidence>
<comment type="caution">
    <text evidence="8">The sequence shown here is derived from an EMBL/GenBank/DDBJ whole genome shotgun (WGS) entry which is preliminary data.</text>
</comment>
<dbReference type="Pfam" id="PF00479">
    <property type="entry name" value="G6PD_N"/>
    <property type="match status" value="1"/>
</dbReference>
<evidence type="ECO:0000313" key="9">
    <source>
        <dbReference type="Proteomes" id="UP000620124"/>
    </source>
</evidence>
<keyword evidence="3" id="KW-0313">Glucose metabolism</keyword>
<comment type="pathway">
    <text evidence="1">Carbohydrate degradation; pentose phosphate pathway; D-ribulose 5-phosphate from D-glucose 6-phosphate (oxidative stage): step 1/3.</text>
</comment>
<evidence type="ECO:0000313" key="8">
    <source>
        <dbReference type="EMBL" id="KAF7352769.1"/>
    </source>
</evidence>
<proteinExistence type="predicted"/>
<evidence type="ECO:0000256" key="4">
    <source>
        <dbReference type="ARBA" id="ARBA00022857"/>
    </source>
</evidence>
<name>A0A8H6Y5G7_9AGAR</name>
<evidence type="ECO:0000256" key="3">
    <source>
        <dbReference type="ARBA" id="ARBA00022526"/>
    </source>
</evidence>
<dbReference type="GO" id="GO:0050661">
    <property type="term" value="F:NADP binding"/>
    <property type="evidence" value="ECO:0007669"/>
    <property type="project" value="InterPro"/>
</dbReference>
<keyword evidence="5" id="KW-0560">Oxidoreductase</keyword>
<evidence type="ECO:0000256" key="5">
    <source>
        <dbReference type="ARBA" id="ARBA00023002"/>
    </source>
</evidence>
<evidence type="ECO:0000256" key="2">
    <source>
        <dbReference type="ARBA" id="ARBA00013019"/>
    </source>
</evidence>
<dbReference type="InterPro" id="IPR022674">
    <property type="entry name" value="G6P_DH_NAD-bd"/>
</dbReference>
<dbReference type="GO" id="GO:0004345">
    <property type="term" value="F:glucose-6-phosphate dehydrogenase activity"/>
    <property type="evidence" value="ECO:0007669"/>
    <property type="project" value="UniProtKB-EC"/>
</dbReference>
<dbReference type="EMBL" id="JACAZI010000009">
    <property type="protein sequence ID" value="KAF7352769.1"/>
    <property type="molecule type" value="Genomic_DNA"/>
</dbReference>
<sequence>MRDNTIIVVFGASGDLAKKKGYLPTDVKIVGYARTKMDKAEFHSRAVSYIKNPDKDAAITESIQKFQDVLTYVDGNYDDGAAF</sequence>
<dbReference type="EC" id="1.1.1.49" evidence="2"/>
<dbReference type="InterPro" id="IPR001282">
    <property type="entry name" value="G6P_DH"/>
</dbReference>
<dbReference type="GO" id="GO:0009051">
    <property type="term" value="P:pentose-phosphate shunt, oxidative branch"/>
    <property type="evidence" value="ECO:0007669"/>
    <property type="project" value="TreeGrafter"/>
</dbReference>
<accession>A0A8H6Y5G7</accession>
<keyword evidence="4" id="KW-0521">NADP</keyword>
<dbReference type="OrthoDB" id="60984at2759"/>